<reference evidence="1 2" key="1">
    <citation type="journal article" date="2011" name="J. Virol.">
        <title>Genomic and proteomic analysis of invertebrate iridovirus type 9.</title>
        <authorList>
            <person name="Wong C.K."/>
            <person name="Young V.L."/>
            <person name="Kleffmann T."/>
            <person name="Ward V.K."/>
        </authorList>
    </citation>
    <scope>NUCLEOTIDE SEQUENCE [LARGE SCALE GENOMIC DNA]</scope>
</reference>
<dbReference type="GeneID" id="10963855"/>
<name>G0T5F9_IRV9</name>
<proteinExistence type="predicted"/>
<organismHost>
    <name type="scientific">Wiseana cervinata</name>
    <dbReference type="NCBI Taxonomy" id="107013"/>
</organismHost>
<accession>G0T5F9</accession>
<protein>
    <submittedName>
        <fullName evidence="1">Uncharacterized protein</fullName>
    </submittedName>
</protein>
<sequence length="86" mass="9981">MTYACVTTLKEDGTTTNTTLQAKTQEDFVDQLKEYITKLDDCTTQVSKKKIFDDLEIKKDRKDKFPILRALLAQLRPEIKLILKQT</sequence>
<evidence type="ECO:0000313" key="1">
    <source>
        <dbReference type="EMBL" id="ADO00477.1"/>
    </source>
</evidence>
<keyword evidence="2" id="KW-1185">Reference proteome</keyword>
<dbReference type="EMBL" id="GQ918152">
    <property type="protein sequence ID" value="ADO00477.1"/>
    <property type="molecule type" value="Genomic_DNA"/>
</dbReference>
<dbReference type="KEGG" id="vg:10963855"/>
<dbReference type="RefSeq" id="YP_004732916.1">
    <property type="nucleotide sequence ID" value="NC_015780.1"/>
</dbReference>
<organism evidence="1 2">
    <name type="scientific">Wiseana iridescent virus</name>
    <name type="common">WIV</name>
    <name type="synonym">Insect iridescent virus type 9</name>
    <dbReference type="NCBI Taxonomy" id="68347"/>
    <lineage>
        <taxon>Viruses</taxon>
        <taxon>Varidnaviria</taxon>
        <taxon>Bamfordvirae</taxon>
        <taxon>Nucleocytoviricota</taxon>
        <taxon>Megaviricetes</taxon>
        <taxon>Pimascovirales</taxon>
        <taxon>Pimascovirales incertae sedis</taxon>
        <taxon>Iridoviridae</taxon>
        <taxon>Betairidovirinae</taxon>
        <taxon>Chloriridovirus</taxon>
        <taxon>Chloriridovirus wiseana1</taxon>
        <taxon>Invertebrate iridescent virus 9</taxon>
    </lineage>
</organism>
<evidence type="ECO:0000313" key="2">
    <source>
        <dbReference type="Proteomes" id="UP000112896"/>
    </source>
</evidence>
<dbReference type="Proteomes" id="UP000112896">
    <property type="component" value="Segment"/>
</dbReference>